<dbReference type="Proteomes" id="UP000184604">
    <property type="component" value="Chromosome"/>
</dbReference>
<dbReference type="AlphaFoldDB" id="A0A1L5FAV3"/>
<organism evidence="2 3">
    <name type="scientific">Clostridium kluyveri</name>
    <dbReference type="NCBI Taxonomy" id="1534"/>
    <lineage>
        <taxon>Bacteria</taxon>
        <taxon>Bacillati</taxon>
        <taxon>Bacillota</taxon>
        <taxon>Clostridia</taxon>
        <taxon>Eubacteriales</taxon>
        <taxon>Clostridiaceae</taxon>
        <taxon>Clostridium</taxon>
    </lineage>
</organism>
<dbReference type="PIRSF" id="PIRSF003203">
    <property type="entry name" value="AzlD"/>
    <property type="match status" value="1"/>
</dbReference>
<dbReference type="OrthoDB" id="308265at2"/>
<protein>
    <submittedName>
        <fullName evidence="2">Branched-chain amino acid transporter AzlD</fullName>
    </submittedName>
</protein>
<keyword evidence="1" id="KW-0472">Membrane</keyword>
<dbReference type="EMBL" id="CP018335">
    <property type="protein sequence ID" value="APM40103.1"/>
    <property type="molecule type" value="Genomic_DNA"/>
</dbReference>
<accession>A0A1L5FAV3</accession>
<name>A0A1L5FAV3_CLOKL</name>
<reference evidence="2 3" key="1">
    <citation type="submission" date="2016-12" db="EMBL/GenBank/DDBJ databases">
        <title>Complete genome sequence of Clostridium kluyveri JZZ isolated from the pit mud of a Chinese flavor liquor-making factory.</title>
        <authorList>
            <person name="Wang Y."/>
        </authorList>
    </citation>
    <scope>NUCLEOTIDE SEQUENCE [LARGE SCALE GENOMIC DNA]</scope>
    <source>
        <strain evidence="2 3">JZZ</strain>
    </source>
</reference>
<proteinExistence type="predicted"/>
<gene>
    <name evidence="2" type="ORF">BS101_15820</name>
</gene>
<feature type="transmembrane region" description="Helical" evidence="1">
    <location>
        <begin position="40"/>
        <end position="60"/>
    </location>
</feature>
<dbReference type="InterPro" id="IPR008407">
    <property type="entry name" value="Brnchd-chn_aa_trnsp_AzlD"/>
</dbReference>
<dbReference type="RefSeq" id="WP_073539714.1">
    <property type="nucleotide sequence ID" value="NZ_CP018335.1"/>
</dbReference>
<evidence type="ECO:0000313" key="2">
    <source>
        <dbReference type="EMBL" id="APM40103.1"/>
    </source>
</evidence>
<feature type="transmembrane region" description="Helical" evidence="1">
    <location>
        <begin position="93"/>
        <end position="110"/>
    </location>
</feature>
<feature type="transmembrane region" description="Helical" evidence="1">
    <location>
        <begin position="67"/>
        <end position="87"/>
    </location>
</feature>
<dbReference type="Pfam" id="PF05437">
    <property type="entry name" value="AzlD"/>
    <property type="match status" value="1"/>
</dbReference>
<evidence type="ECO:0000256" key="1">
    <source>
        <dbReference type="SAM" id="Phobius"/>
    </source>
</evidence>
<keyword evidence="1" id="KW-0812">Transmembrane</keyword>
<keyword evidence="1" id="KW-1133">Transmembrane helix</keyword>
<evidence type="ECO:0000313" key="3">
    <source>
        <dbReference type="Proteomes" id="UP000184604"/>
    </source>
</evidence>
<sequence length="111" mass="12635">MNINNEYTVVAILLMAVITFGTRLMPFIFWGKDKVTPKYILYIGNYLPPAIMAMLIIYCLRNVSLHTFPFGIPEAIGIITVAILHIWKRNNLISILSGTIVYMIAVQMIFI</sequence>
<feature type="transmembrane region" description="Helical" evidence="1">
    <location>
        <begin position="7"/>
        <end position="28"/>
    </location>
</feature>